<reference evidence="2 3" key="1">
    <citation type="journal article" date="2021" name="Commun. Biol.">
        <title>The genome of Shorea leprosula (Dipterocarpaceae) highlights the ecological relevance of drought in aseasonal tropical rainforests.</title>
        <authorList>
            <person name="Ng K.K.S."/>
            <person name="Kobayashi M.J."/>
            <person name="Fawcett J.A."/>
            <person name="Hatakeyama M."/>
            <person name="Paape T."/>
            <person name="Ng C.H."/>
            <person name="Ang C.C."/>
            <person name="Tnah L.H."/>
            <person name="Lee C.T."/>
            <person name="Nishiyama T."/>
            <person name="Sese J."/>
            <person name="O'Brien M.J."/>
            <person name="Copetti D."/>
            <person name="Mohd Noor M.I."/>
            <person name="Ong R.C."/>
            <person name="Putra M."/>
            <person name="Sireger I.Z."/>
            <person name="Indrioko S."/>
            <person name="Kosugi Y."/>
            <person name="Izuno A."/>
            <person name="Isagi Y."/>
            <person name="Lee S.L."/>
            <person name="Shimizu K.K."/>
        </authorList>
    </citation>
    <scope>NUCLEOTIDE SEQUENCE [LARGE SCALE GENOMIC DNA]</scope>
    <source>
        <strain evidence="2">214</strain>
    </source>
</reference>
<feature type="region of interest" description="Disordered" evidence="1">
    <location>
        <begin position="39"/>
        <end position="111"/>
    </location>
</feature>
<evidence type="ECO:0000313" key="3">
    <source>
        <dbReference type="Proteomes" id="UP001054252"/>
    </source>
</evidence>
<keyword evidence="3" id="KW-1185">Reference proteome</keyword>
<accession>A0AAV5M333</accession>
<sequence>MRTVEATLQWSLDSFPSPSSSSRHLLDLPSFFASIIPESPDCRSSSTPDRPLGHPTSPSSPSHSCPIQREHRIHSERQKRRVAENGSPCEISRGKPIAIASLSKGSNQESC</sequence>
<organism evidence="2 3">
    <name type="scientific">Rubroshorea leprosula</name>
    <dbReference type="NCBI Taxonomy" id="152421"/>
    <lineage>
        <taxon>Eukaryota</taxon>
        <taxon>Viridiplantae</taxon>
        <taxon>Streptophyta</taxon>
        <taxon>Embryophyta</taxon>
        <taxon>Tracheophyta</taxon>
        <taxon>Spermatophyta</taxon>
        <taxon>Magnoliopsida</taxon>
        <taxon>eudicotyledons</taxon>
        <taxon>Gunneridae</taxon>
        <taxon>Pentapetalae</taxon>
        <taxon>rosids</taxon>
        <taxon>malvids</taxon>
        <taxon>Malvales</taxon>
        <taxon>Dipterocarpaceae</taxon>
        <taxon>Rubroshorea</taxon>
    </lineage>
</organism>
<evidence type="ECO:0000256" key="1">
    <source>
        <dbReference type="SAM" id="MobiDB-lite"/>
    </source>
</evidence>
<dbReference type="EMBL" id="BPVZ01000169">
    <property type="protein sequence ID" value="GKV43449.1"/>
    <property type="molecule type" value="Genomic_DNA"/>
</dbReference>
<name>A0AAV5M333_9ROSI</name>
<gene>
    <name evidence="2" type="ORF">SLEP1_g50738</name>
</gene>
<dbReference type="AlphaFoldDB" id="A0AAV5M333"/>
<dbReference type="Proteomes" id="UP001054252">
    <property type="component" value="Unassembled WGS sequence"/>
</dbReference>
<protein>
    <submittedName>
        <fullName evidence="2">Uncharacterized protein</fullName>
    </submittedName>
</protein>
<proteinExistence type="predicted"/>
<evidence type="ECO:0000313" key="2">
    <source>
        <dbReference type="EMBL" id="GKV43449.1"/>
    </source>
</evidence>
<comment type="caution">
    <text evidence="2">The sequence shown here is derived from an EMBL/GenBank/DDBJ whole genome shotgun (WGS) entry which is preliminary data.</text>
</comment>
<feature type="compositionally biased region" description="Low complexity" evidence="1">
    <location>
        <begin position="53"/>
        <end position="66"/>
    </location>
</feature>